<dbReference type="EMBL" id="LBVC01000016">
    <property type="protein sequence ID" value="KKQ78611.1"/>
    <property type="molecule type" value="Genomic_DNA"/>
</dbReference>
<evidence type="ECO:0000313" key="1">
    <source>
        <dbReference type="EMBL" id="KKQ78611.1"/>
    </source>
</evidence>
<evidence type="ECO:0000313" key="2">
    <source>
        <dbReference type="Proteomes" id="UP000034324"/>
    </source>
</evidence>
<reference evidence="1 2" key="1">
    <citation type="journal article" date="2015" name="Nature">
        <title>rRNA introns, odd ribosomes, and small enigmatic genomes across a large radiation of phyla.</title>
        <authorList>
            <person name="Brown C.T."/>
            <person name="Hug L.A."/>
            <person name="Thomas B.C."/>
            <person name="Sharon I."/>
            <person name="Castelle C.J."/>
            <person name="Singh A."/>
            <person name="Wilkins M.J."/>
            <person name="Williams K.H."/>
            <person name="Banfield J.F."/>
        </authorList>
    </citation>
    <scope>NUCLEOTIDE SEQUENCE [LARGE SCALE GENOMIC DNA]</scope>
</reference>
<name>A0A0G0NNG9_9BACT</name>
<proteinExistence type="predicted"/>
<sequence>MIFPYKEITPQIRRPIIPITIKSDTRFILYHGLIDSGADHCIFSLEIAKELGIKFSKENKLTFIGAGKEEIEGFWEEIDIRIDRITYTARVIFAEISDFGHGILGQSGFFDHFDVKLSYQEQIIEIEPVKLTN</sequence>
<dbReference type="Gene3D" id="2.40.70.10">
    <property type="entry name" value="Acid Proteases"/>
    <property type="match status" value="1"/>
</dbReference>
<dbReference type="Pfam" id="PF13650">
    <property type="entry name" value="Asp_protease_2"/>
    <property type="match status" value="1"/>
</dbReference>
<dbReference type="CDD" id="cd00303">
    <property type="entry name" value="retropepsin_like"/>
    <property type="match status" value="1"/>
</dbReference>
<accession>A0A0G0NNG9</accession>
<dbReference type="SUPFAM" id="SSF50630">
    <property type="entry name" value="Acid proteases"/>
    <property type="match status" value="1"/>
</dbReference>
<organism evidence="1 2">
    <name type="scientific">Candidatus Daviesbacteria bacterium GW2011_GWF2_38_6</name>
    <dbReference type="NCBI Taxonomy" id="1618432"/>
    <lineage>
        <taxon>Bacteria</taxon>
        <taxon>Candidatus Daviesiibacteriota</taxon>
    </lineage>
</organism>
<protein>
    <recommendedName>
        <fullName evidence="3">Peptidase A2 domain-containing protein</fullName>
    </recommendedName>
</protein>
<evidence type="ECO:0008006" key="3">
    <source>
        <dbReference type="Google" id="ProtNLM"/>
    </source>
</evidence>
<gene>
    <name evidence="1" type="ORF">US99_C0016G0015</name>
</gene>
<comment type="caution">
    <text evidence="1">The sequence shown here is derived from an EMBL/GenBank/DDBJ whole genome shotgun (WGS) entry which is preliminary data.</text>
</comment>
<dbReference type="InterPro" id="IPR021109">
    <property type="entry name" value="Peptidase_aspartic_dom_sf"/>
</dbReference>
<dbReference type="Proteomes" id="UP000034324">
    <property type="component" value="Unassembled WGS sequence"/>
</dbReference>
<dbReference type="AlphaFoldDB" id="A0A0G0NNG9"/>